<comment type="caution">
    <text evidence="1">The sequence shown here is derived from an EMBL/GenBank/DDBJ whole genome shotgun (WGS) entry which is preliminary data.</text>
</comment>
<accession>A0A0C2DE30</accession>
<gene>
    <name evidence="1" type="ORF">DB30_02335</name>
</gene>
<reference evidence="1 2" key="1">
    <citation type="submission" date="2014-12" db="EMBL/GenBank/DDBJ databases">
        <title>Genome assembly of Enhygromyxa salina DSM 15201.</title>
        <authorList>
            <person name="Sharma G."/>
            <person name="Subramanian S."/>
        </authorList>
    </citation>
    <scope>NUCLEOTIDE SEQUENCE [LARGE SCALE GENOMIC DNA]</scope>
    <source>
        <strain evidence="1 2">DSM 15201</strain>
    </source>
</reference>
<sequence>MDRRGRIARFDAWPPDRRDLDHGLLPSHLAHTLDDHTTLQASALMRLILDLPPGFCRPIPILAELGRSSAVEIIADPSALGRGGARSRNADMLVELREPVASVDTALLRQLAEASRRRGRLRPTSDDPTLGWIHTSTQWLADHWEALGVVRVWTPLRLEPGGLGVFEYMYDAESEAYRCVAGPRGTVLRVEDLPKTSMIQIASLEIEFNQDSIWRPAPPGRFLSVAELLQRRRSIWGR</sequence>
<proteinExistence type="predicted"/>
<evidence type="ECO:0000313" key="1">
    <source>
        <dbReference type="EMBL" id="KIG17907.1"/>
    </source>
</evidence>
<dbReference type="EMBL" id="JMCC02000017">
    <property type="protein sequence ID" value="KIG17907.1"/>
    <property type="molecule type" value="Genomic_DNA"/>
</dbReference>
<evidence type="ECO:0000313" key="2">
    <source>
        <dbReference type="Proteomes" id="UP000031599"/>
    </source>
</evidence>
<dbReference type="Proteomes" id="UP000031599">
    <property type="component" value="Unassembled WGS sequence"/>
</dbReference>
<evidence type="ECO:0008006" key="3">
    <source>
        <dbReference type="Google" id="ProtNLM"/>
    </source>
</evidence>
<name>A0A0C2DE30_9BACT</name>
<dbReference type="AlphaFoldDB" id="A0A0C2DE30"/>
<organism evidence="1 2">
    <name type="scientific">Enhygromyxa salina</name>
    <dbReference type="NCBI Taxonomy" id="215803"/>
    <lineage>
        <taxon>Bacteria</taxon>
        <taxon>Pseudomonadati</taxon>
        <taxon>Myxococcota</taxon>
        <taxon>Polyangia</taxon>
        <taxon>Nannocystales</taxon>
        <taxon>Nannocystaceae</taxon>
        <taxon>Enhygromyxa</taxon>
    </lineage>
</organism>
<protein>
    <recommendedName>
        <fullName evidence="3">DUF4132 domain-containing protein</fullName>
    </recommendedName>
</protein>